<reference evidence="6 7" key="1">
    <citation type="journal article" date="2018" name="Front. Microbiol.">
        <title>Prospects for Fungal Bioremediation of Acidic Radioactive Waste Sites: Characterization and Genome Sequence of Rhodotorula taiwanensis MD1149.</title>
        <authorList>
            <person name="Tkavc R."/>
            <person name="Matrosova V.Y."/>
            <person name="Grichenko O.E."/>
            <person name="Gostincar C."/>
            <person name="Volpe R.P."/>
            <person name="Klimenkova P."/>
            <person name="Gaidamakova E.K."/>
            <person name="Zhou C.E."/>
            <person name="Stewart B.J."/>
            <person name="Lyman M.G."/>
            <person name="Malfatti S.A."/>
            <person name="Rubinfeld B."/>
            <person name="Courtot M."/>
            <person name="Singh J."/>
            <person name="Dalgard C.L."/>
            <person name="Hamilton T."/>
            <person name="Frey K.G."/>
            <person name="Gunde-Cimerman N."/>
            <person name="Dugan L."/>
            <person name="Daly M.J."/>
        </authorList>
    </citation>
    <scope>NUCLEOTIDE SEQUENCE [LARGE SCALE GENOMIC DNA]</scope>
    <source>
        <strain evidence="6 7">MD1149</strain>
    </source>
</reference>
<gene>
    <name evidence="6" type="ORF">BMF94_0050</name>
</gene>
<dbReference type="GO" id="GO:0006627">
    <property type="term" value="P:protein processing involved in protein targeting to mitochondrion"/>
    <property type="evidence" value="ECO:0007669"/>
    <property type="project" value="TreeGrafter"/>
</dbReference>
<sequence length="543" mass="59070">MLAATARRLVPSPRAWRAISSSRRTLSTATPLPSSQDSLLKVTTLANGVRVASDPTPGHFVAAGVYVDAGSRYESAQTRGAAHMTDRLAFKSTANRTADQMTTEIEQLGGQFISSSSRETILYQATTYSHSLPSVLSILSDTVLHPRIEQEELDIQREAALWEVGEIKTKPEMILPELLHETAFKGNTLGNPLLCPEDRLETMTPESLREFQRMWYRPDRLVVAAAGIEHDQLVELADRYFGAVKPVTSASLPVGASAATSRSNPASSVSSSSSSAPFSTFTSKLASVVSGSPTSLPAKEESYDYLANAPAQYTGGTLLLDNPDLEFTHIYVGYEGLSIHDPDIYALATLQVLLGGGGSFSAGGPGKGMYSRLYTSVLNQYYAVDFCSAFHHCYLDSGLFGLSISVEPSFLYRTPELIAQQLDAVTRPMKNGITEQELRRARNQLKSSLAMALESRMVQVEDLGRQVQVHGRKVSMPEMAELIDRVTLTDLFRVANRVLRPSTSPILSDRKRNGLPTVVAQGKLRGLPDVTDALRRRGLAGAE</sequence>
<name>A0A2S5BJ65_9BASI</name>
<dbReference type="PANTHER" id="PTHR11851">
    <property type="entry name" value="METALLOPROTEASE"/>
    <property type="match status" value="1"/>
</dbReference>
<dbReference type="GO" id="GO:0046872">
    <property type="term" value="F:metal ion binding"/>
    <property type="evidence" value="ECO:0007669"/>
    <property type="project" value="InterPro"/>
</dbReference>
<dbReference type="Pfam" id="PF00675">
    <property type="entry name" value="Peptidase_M16"/>
    <property type="match status" value="1"/>
</dbReference>
<dbReference type="SUPFAM" id="SSF63411">
    <property type="entry name" value="LuxS/MPP-like metallohydrolase"/>
    <property type="match status" value="2"/>
</dbReference>
<accession>A0A2S5BJ65</accession>
<evidence type="ECO:0000256" key="3">
    <source>
        <dbReference type="SAM" id="MobiDB-lite"/>
    </source>
</evidence>
<feature type="region of interest" description="Disordered" evidence="3">
    <location>
        <begin position="254"/>
        <end position="277"/>
    </location>
</feature>
<dbReference type="Pfam" id="PF05193">
    <property type="entry name" value="Peptidase_M16_C"/>
    <property type="match status" value="1"/>
</dbReference>
<evidence type="ECO:0000256" key="2">
    <source>
        <dbReference type="ARBA" id="ARBA00007261"/>
    </source>
</evidence>
<comment type="function">
    <text evidence="1">Substrate recognition and binding subunit of the essential mitochondrial processing protease (MPP), which cleaves the mitochondrial sequence off newly imported precursors proteins.</text>
</comment>
<dbReference type="PANTHER" id="PTHR11851:SF49">
    <property type="entry name" value="MITOCHONDRIAL-PROCESSING PEPTIDASE SUBUNIT ALPHA"/>
    <property type="match status" value="1"/>
</dbReference>
<dbReference type="InterPro" id="IPR011765">
    <property type="entry name" value="Pept_M16_N"/>
</dbReference>
<dbReference type="STRING" id="741276.A0A2S5BJ65"/>
<dbReference type="GO" id="GO:0005739">
    <property type="term" value="C:mitochondrion"/>
    <property type="evidence" value="ECO:0007669"/>
    <property type="project" value="TreeGrafter"/>
</dbReference>
<dbReference type="EMBL" id="PJQD01000001">
    <property type="protein sequence ID" value="POY76800.1"/>
    <property type="molecule type" value="Genomic_DNA"/>
</dbReference>
<protein>
    <recommendedName>
        <fullName evidence="8">Mitochondrial processing peptidase</fullName>
    </recommendedName>
</protein>
<feature type="domain" description="Peptidase M16 N-terminal" evidence="4">
    <location>
        <begin position="50"/>
        <end position="197"/>
    </location>
</feature>
<organism evidence="6 7">
    <name type="scientific">Rhodotorula taiwanensis</name>
    <dbReference type="NCBI Taxonomy" id="741276"/>
    <lineage>
        <taxon>Eukaryota</taxon>
        <taxon>Fungi</taxon>
        <taxon>Dikarya</taxon>
        <taxon>Basidiomycota</taxon>
        <taxon>Pucciniomycotina</taxon>
        <taxon>Microbotryomycetes</taxon>
        <taxon>Sporidiobolales</taxon>
        <taxon>Sporidiobolaceae</taxon>
        <taxon>Rhodotorula</taxon>
    </lineage>
</organism>
<keyword evidence="7" id="KW-1185">Reference proteome</keyword>
<evidence type="ECO:0008006" key="8">
    <source>
        <dbReference type="Google" id="ProtNLM"/>
    </source>
</evidence>
<evidence type="ECO:0000313" key="7">
    <source>
        <dbReference type="Proteomes" id="UP000237144"/>
    </source>
</evidence>
<dbReference type="InterPro" id="IPR011249">
    <property type="entry name" value="Metalloenz_LuxS/M16"/>
</dbReference>
<dbReference type="InterPro" id="IPR050361">
    <property type="entry name" value="MPP/UQCRC_Complex"/>
</dbReference>
<dbReference type="OrthoDB" id="277191at2759"/>
<evidence type="ECO:0000259" key="4">
    <source>
        <dbReference type="Pfam" id="PF00675"/>
    </source>
</evidence>
<dbReference type="InterPro" id="IPR007863">
    <property type="entry name" value="Peptidase_M16_C"/>
</dbReference>
<evidence type="ECO:0000259" key="5">
    <source>
        <dbReference type="Pfam" id="PF05193"/>
    </source>
</evidence>
<feature type="compositionally biased region" description="Low complexity" evidence="3">
    <location>
        <begin position="261"/>
        <end position="277"/>
    </location>
</feature>
<comment type="similarity">
    <text evidence="2">Belongs to the peptidase M16 family.</text>
</comment>
<evidence type="ECO:0000313" key="6">
    <source>
        <dbReference type="EMBL" id="POY76800.1"/>
    </source>
</evidence>
<dbReference type="Proteomes" id="UP000237144">
    <property type="component" value="Unassembled WGS sequence"/>
</dbReference>
<evidence type="ECO:0000256" key="1">
    <source>
        <dbReference type="ARBA" id="ARBA00002123"/>
    </source>
</evidence>
<dbReference type="AlphaFoldDB" id="A0A2S5BJ65"/>
<feature type="domain" description="Peptidase M16 C-terminal" evidence="5">
    <location>
        <begin position="203"/>
        <end position="445"/>
    </location>
</feature>
<proteinExistence type="inferred from homology"/>
<dbReference type="Gene3D" id="3.30.830.10">
    <property type="entry name" value="Metalloenzyme, LuxS/M16 peptidase-like"/>
    <property type="match status" value="2"/>
</dbReference>
<comment type="caution">
    <text evidence="6">The sequence shown here is derived from an EMBL/GenBank/DDBJ whole genome shotgun (WGS) entry which is preliminary data.</text>
</comment>